<dbReference type="Proteomes" id="UP000283895">
    <property type="component" value="Unassembled WGS sequence"/>
</dbReference>
<evidence type="ECO:0000313" key="4">
    <source>
        <dbReference type="Proteomes" id="UP000283895"/>
    </source>
</evidence>
<keyword evidence="2" id="KW-0472">Membrane</keyword>
<feature type="transmembrane region" description="Helical" evidence="2">
    <location>
        <begin position="92"/>
        <end position="111"/>
    </location>
</feature>
<evidence type="ECO:0000256" key="2">
    <source>
        <dbReference type="SAM" id="Phobius"/>
    </source>
</evidence>
<feature type="compositionally biased region" description="Polar residues" evidence="1">
    <location>
        <begin position="21"/>
        <end position="34"/>
    </location>
</feature>
<comment type="caution">
    <text evidence="3">The sequence shown here is derived from an EMBL/GenBank/DDBJ whole genome shotgun (WGS) entry which is preliminary data.</text>
</comment>
<evidence type="ECO:0000256" key="1">
    <source>
        <dbReference type="SAM" id="MobiDB-lite"/>
    </source>
</evidence>
<protein>
    <submittedName>
        <fullName evidence="3">Uncharacterized protein</fullName>
    </submittedName>
</protein>
<keyword evidence="4" id="KW-1185">Reference proteome</keyword>
<proteinExistence type="predicted"/>
<keyword evidence="2" id="KW-0812">Transmembrane</keyword>
<gene>
    <name evidence="3" type="ORF">VMCG_04092</name>
</gene>
<sequence>MASHEHDDSSFMDGGNLEITPATSLDPSPVSNLGYTYPKQPAQVHPQDVKPAVDFGTEDPIADAGHPSRQMTSSRPYLRTAKLTQSTMTTMMMGMAVKMTAMGVAAVRVFLSTWDTPRNMGLRHVRS</sequence>
<accession>A0A423WUC7</accession>
<name>A0A423WUC7_9PEZI</name>
<reference evidence="3 4" key="1">
    <citation type="submission" date="2015-09" db="EMBL/GenBank/DDBJ databases">
        <title>Host preference determinants of Valsa canker pathogens revealed by comparative genomics.</title>
        <authorList>
            <person name="Yin Z."/>
            <person name="Huang L."/>
        </authorList>
    </citation>
    <scope>NUCLEOTIDE SEQUENCE [LARGE SCALE GENOMIC DNA]</scope>
    <source>
        <strain evidence="3 4">03-1</strain>
    </source>
</reference>
<keyword evidence="2" id="KW-1133">Transmembrane helix</keyword>
<feature type="region of interest" description="Disordered" evidence="1">
    <location>
        <begin position="1"/>
        <end position="74"/>
    </location>
</feature>
<evidence type="ECO:0000313" key="3">
    <source>
        <dbReference type="EMBL" id="ROW06832.1"/>
    </source>
</evidence>
<organism evidence="3 4">
    <name type="scientific">Cytospora schulzeri</name>
    <dbReference type="NCBI Taxonomy" id="448051"/>
    <lineage>
        <taxon>Eukaryota</taxon>
        <taxon>Fungi</taxon>
        <taxon>Dikarya</taxon>
        <taxon>Ascomycota</taxon>
        <taxon>Pezizomycotina</taxon>
        <taxon>Sordariomycetes</taxon>
        <taxon>Sordariomycetidae</taxon>
        <taxon>Diaporthales</taxon>
        <taxon>Cytosporaceae</taxon>
        <taxon>Cytospora</taxon>
    </lineage>
</organism>
<dbReference type="AlphaFoldDB" id="A0A423WUC7"/>
<dbReference type="EMBL" id="LKEA01000009">
    <property type="protein sequence ID" value="ROW06832.1"/>
    <property type="molecule type" value="Genomic_DNA"/>
</dbReference>